<dbReference type="FunFam" id="1.10.1900.20:FF:000001">
    <property type="entry name" value="50S ribosomal protein L20"/>
    <property type="match status" value="1"/>
</dbReference>
<comment type="caution">
    <text evidence="10">The sequence shown here is derived from an EMBL/GenBank/DDBJ whole genome shotgun (WGS) entry which is preliminary data.</text>
</comment>
<dbReference type="GO" id="GO:0006412">
    <property type="term" value="P:translation"/>
    <property type="evidence" value="ECO:0007669"/>
    <property type="project" value="InterPro"/>
</dbReference>
<reference evidence="10 11" key="1">
    <citation type="journal article" date="2014" name="PLoS ONE">
        <title>Reduction of Hydrogen Peroxide Accumulation and Toxicity by a Catalase from Mycoplasma iowae.</title>
        <authorList>
            <person name="Pritchard R.E."/>
            <person name="Prassinos A.J."/>
            <person name="Osborne J.D."/>
            <person name="Raviv Z."/>
            <person name="Balish M.F."/>
        </authorList>
    </citation>
    <scope>NUCLEOTIDE SEQUENCE [LARGE SCALE GENOMIC DNA]</scope>
    <source>
        <strain evidence="10 11">DK-CPA</strain>
    </source>
</reference>
<evidence type="ECO:0000256" key="5">
    <source>
        <dbReference type="ARBA" id="ARBA00023274"/>
    </source>
</evidence>
<evidence type="ECO:0000256" key="9">
    <source>
        <dbReference type="RuleBase" id="RU000560"/>
    </source>
</evidence>
<dbReference type="CDD" id="cd07026">
    <property type="entry name" value="Ribosomal_L20"/>
    <property type="match status" value="1"/>
</dbReference>
<dbReference type="InterPro" id="IPR049946">
    <property type="entry name" value="RIBOSOMAL_L20_CS"/>
</dbReference>
<dbReference type="InterPro" id="IPR035566">
    <property type="entry name" value="Ribosomal_protein_bL20_C"/>
</dbReference>
<gene>
    <name evidence="8 10" type="primary">rplT</name>
    <name evidence="10" type="ORF">P271_883</name>
</gene>
<evidence type="ECO:0000256" key="4">
    <source>
        <dbReference type="ARBA" id="ARBA00022980"/>
    </source>
</evidence>
<dbReference type="GeneID" id="96866377"/>
<organism evidence="10 11">
    <name type="scientific">Malacoplasma iowae DK-CPA</name>
    <dbReference type="NCBI Taxonomy" id="1394179"/>
    <lineage>
        <taxon>Bacteria</taxon>
        <taxon>Bacillati</taxon>
        <taxon>Mycoplasmatota</taxon>
        <taxon>Mycoplasmoidales</taxon>
        <taxon>Mycoplasmoidaceae</taxon>
        <taxon>Malacoplasma</taxon>
    </lineage>
</organism>
<evidence type="ECO:0000256" key="8">
    <source>
        <dbReference type="HAMAP-Rule" id="MF_00382"/>
    </source>
</evidence>
<dbReference type="SUPFAM" id="SSF74731">
    <property type="entry name" value="Ribosomal protein L20"/>
    <property type="match status" value="1"/>
</dbReference>
<evidence type="ECO:0000256" key="7">
    <source>
        <dbReference type="ARBA" id="ARBA00035172"/>
    </source>
</evidence>
<proteinExistence type="inferred from homology"/>
<dbReference type="NCBIfam" id="TIGR01032">
    <property type="entry name" value="rplT_bact"/>
    <property type="match status" value="1"/>
</dbReference>
<dbReference type="AlphaFoldDB" id="A0A084U4X9"/>
<dbReference type="RefSeq" id="WP_004025157.1">
    <property type="nucleotide sequence ID" value="NZ_AWQU01000017.1"/>
</dbReference>
<evidence type="ECO:0000256" key="2">
    <source>
        <dbReference type="ARBA" id="ARBA00022730"/>
    </source>
</evidence>
<dbReference type="PRINTS" id="PR00062">
    <property type="entry name" value="RIBOSOMALL20"/>
</dbReference>
<evidence type="ECO:0000313" key="11">
    <source>
        <dbReference type="Proteomes" id="UP000028523"/>
    </source>
</evidence>
<evidence type="ECO:0000256" key="1">
    <source>
        <dbReference type="ARBA" id="ARBA00007698"/>
    </source>
</evidence>
<keyword evidence="5 8" id="KW-0687">Ribonucleoprotein</keyword>
<dbReference type="GO" id="GO:0003735">
    <property type="term" value="F:structural constituent of ribosome"/>
    <property type="evidence" value="ECO:0007669"/>
    <property type="project" value="InterPro"/>
</dbReference>
<dbReference type="Pfam" id="PF00453">
    <property type="entry name" value="Ribosomal_L20"/>
    <property type="match status" value="1"/>
</dbReference>
<keyword evidence="2 8" id="KW-0699">rRNA-binding</keyword>
<name>A0A084U4X9_MALIO</name>
<evidence type="ECO:0000256" key="6">
    <source>
        <dbReference type="ARBA" id="ARBA00024775"/>
    </source>
</evidence>
<comment type="function">
    <text evidence="6 8 9">Binds directly to 23S ribosomal RNA and is necessary for the in vitro assembly process of the 50S ribosomal subunit. It is not involved in the protein synthesizing functions of that subunit.</text>
</comment>
<evidence type="ECO:0000313" key="10">
    <source>
        <dbReference type="EMBL" id="KFB08015.1"/>
    </source>
</evidence>
<dbReference type="GO" id="GO:1990904">
    <property type="term" value="C:ribonucleoprotein complex"/>
    <property type="evidence" value="ECO:0007669"/>
    <property type="project" value="UniProtKB-KW"/>
</dbReference>
<dbReference type="PROSITE" id="PS00937">
    <property type="entry name" value="RIBOSOMAL_L20"/>
    <property type="match status" value="1"/>
</dbReference>
<keyword evidence="3 8" id="KW-0694">RNA-binding</keyword>
<evidence type="ECO:0000256" key="3">
    <source>
        <dbReference type="ARBA" id="ARBA00022884"/>
    </source>
</evidence>
<dbReference type="Proteomes" id="UP000028523">
    <property type="component" value="Unassembled WGS sequence"/>
</dbReference>
<protein>
    <recommendedName>
        <fullName evidence="7 8">Large ribosomal subunit protein bL20</fullName>
    </recommendedName>
</protein>
<sequence length="116" mass="13899">MRTTSGSTTRQRRKRWLKKAEGTWGVNHSSYRNAKQTVIKASQYAYRDRKNKKRDFRKLWIARINAAVRSEGYTYSKFMAQLKAKKIEINRKMLSEFAIHQPEEFKKFLHNVMLNN</sequence>
<dbReference type="InterPro" id="IPR005813">
    <property type="entry name" value="Ribosomal_bL20"/>
</dbReference>
<dbReference type="EMBL" id="AWQU01000017">
    <property type="protein sequence ID" value="KFB08015.1"/>
    <property type="molecule type" value="Genomic_DNA"/>
</dbReference>
<dbReference type="Gene3D" id="1.10.1900.20">
    <property type="entry name" value="Ribosomal protein L20"/>
    <property type="match status" value="1"/>
</dbReference>
<dbReference type="Gene3D" id="6.10.160.10">
    <property type="match status" value="1"/>
</dbReference>
<dbReference type="HAMAP" id="MF_00382">
    <property type="entry name" value="Ribosomal_bL20"/>
    <property type="match status" value="1"/>
</dbReference>
<dbReference type="GO" id="GO:0019843">
    <property type="term" value="F:rRNA binding"/>
    <property type="evidence" value="ECO:0007669"/>
    <property type="project" value="UniProtKB-UniRule"/>
</dbReference>
<dbReference type="GO" id="GO:0005840">
    <property type="term" value="C:ribosome"/>
    <property type="evidence" value="ECO:0007669"/>
    <property type="project" value="UniProtKB-KW"/>
</dbReference>
<dbReference type="PANTHER" id="PTHR10986">
    <property type="entry name" value="39S RIBOSOMAL PROTEIN L20"/>
    <property type="match status" value="1"/>
</dbReference>
<comment type="similarity">
    <text evidence="1 8 9">Belongs to the bacterial ribosomal protein bL20 family.</text>
</comment>
<keyword evidence="4 8" id="KW-0689">Ribosomal protein</keyword>
<dbReference type="GO" id="GO:0000027">
    <property type="term" value="P:ribosomal large subunit assembly"/>
    <property type="evidence" value="ECO:0007669"/>
    <property type="project" value="UniProtKB-UniRule"/>
</dbReference>
<accession>A0A084U4X9</accession>
<keyword evidence="11" id="KW-1185">Reference proteome</keyword>